<reference evidence="9 10" key="1">
    <citation type="submission" date="2019-02" db="EMBL/GenBank/DDBJ databases">
        <title>Deep-cultivation of Planctomycetes and their phenomic and genomic characterization uncovers novel biology.</title>
        <authorList>
            <person name="Wiegand S."/>
            <person name="Jogler M."/>
            <person name="Boedeker C."/>
            <person name="Pinto D."/>
            <person name="Vollmers J."/>
            <person name="Rivas-Marin E."/>
            <person name="Kohn T."/>
            <person name="Peeters S.H."/>
            <person name="Heuer A."/>
            <person name="Rast P."/>
            <person name="Oberbeckmann S."/>
            <person name="Bunk B."/>
            <person name="Jeske O."/>
            <person name="Meyerdierks A."/>
            <person name="Storesund J.E."/>
            <person name="Kallscheuer N."/>
            <person name="Luecker S."/>
            <person name="Lage O.M."/>
            <person name="Pohl T."/>
            <person name="Merkel B.J."/>
            <person name="Hornburger P."/>
            <person name="Mueller R.-W."/>
            <person name="Bruemmer F."/>
            <person name="Labrenz M."/>
            <person name="Spormann A.M."/>
            <person name="Op den Camp H."/>
            <person name="Overmann J."/>
            <person name="Amann R."/>
            <person name="Jetten M.S.M."/>
            <person name="Mascher T."/>
            <person name="Medema M.H."/>
            <person name="Devos D.P."/>
            <person name="Kaster A.-K."/>
            <person name="Ovreas L."/>
            <person name="Rohde M."/>
            <person name="Galperin M.Y."/>
            <person name="Jogler C."/>
        </authorList>
    </citation>
    <scope>NUCLEOTIDE SEQUENCE [LARGE SCALE GENOMIC DNA]</scope>
    <source>
        <strain evidence="9 10">K23_9</strain>
    </source>
</reference>
<dbReference type="GO" id="GO:0005886">
    <property type="term" value="C:plasma membrane"/>
    <property type="evidence" value="ECO:0007669"/>
    <property type="project" value="UniProtKB-SubCell"/>
</dbReference>
<keyword evidence="10" id="KW-1185">Reference proteome</keyword>
<dbReference type="AlphaFoldDB" id="A0A517NZD6"/>
<name>A0A517NZD6_9BACT</name>
<evidence type="ECO:0000256" key="1">
    <source>
        <dbReference type="ARBA" id="ARBA00004651"/>
    </source>
</evidence>
<evidence type="ECO:0000256" key="2">
    <source>
        <dbReference type="ARBA" id="ARBA00022475"/>
    </source>
</evidence>
<proteinExistence type="predicted"/>
<evidence type="ECO:0000313" key="10">
    <source>
        <dbReference type="Proteomes" id="UP000319817"/>
    </source>
</evidence>
<keyword evidence="9" id="KW-0067">ATP-binding</keyword>
<dbReference type="InterPro" id="IPR003838">
    <property type="entry name" value="ABC3_permease_C"/>
</dbReference>
<feature type="domain" description="ABC3 transporter permease C-terminal" evidence="7">
    <location>
        <begin position="252"/>
        <end position="366"/>
    </location>
</feature>
<keyword evidence="5 6" id="KW-0472">Membrane</keyword>
<keyword evidence="9" id="KW-0547">Nucleotide-binding</keyword>
<keyword evidence="2" id="KW-1003">Cell membrane</keyword>
<evidence type="ECO:0000259" key="8">
    <source>
        <dbReference type="Pfam" id="PF12704"/>
    </source>
</evidence>
<evidence type="ECO:0000256" key="4">
    <source>
        <dbReference type="ARBA" id="ARBA00022989"/>
    </source>
</evidence>
<dbReference type="PANTHER" id="PTHR43738:SF3">
    <property type="entry name" value="ABC TRANSPORTER PERMEASE"/>
    <property type="match status" value="1"/>
</dbReference>
<dbReference type="GO" id="GO:0005524">
    <property type="term" value="F:ATP binding"/>
    <property type="evidence" value="ECO:0007669"/>
    <property type="project" value="UniProtKB-KW"/>
</dbReference>
<dbReference type="InterPro" id="IPR051125">
    <property type="entry name" value="ABC-4/HrtB_transporter"/>
</dbReference>
<keyword evidence="3 6" id="KW-0812">Transmembrane</keyword>
<protein>
    <submittedName>
        <fullName evidence="9">Macrolide export ATP-binding/permease protein MacB</fullName>
        <ecNumber evidence="9">3.6.3.-</ecNumber>
    </submittedName>
</protein>
<keyword evidence="9" id="KW-0378">Hydrolase</keyword>
<dbReference type="EMBL" id="CP036526">
    <property type="protein sequence ID" value="QDT12463.1"/>
    <property type="molecule type" value="Genomic_DNA"/>
</dbReference>
<feature type="transmembrane region" description="Helical" evidence="6">
    <location>
        <begin position="295"/>
        <end position="320"/>
    </location>
</feature>
<feature type="transmembrane region" description="Helical" evidence="6">
    <location>
        <begin position="340"/>
        <end position="361"/>
    </location>
</feature>
<accession>A0A517NZD6</accession>
<sequence length="375" mass="40470">MRFISLIFKNLTRRPFRTTLTLLAFATAIAAVVSLLGIAKGFTKSFADVYQSHSVDVVVSRAGTADRLSSSVDESFVQQIAAVPGVSRSAGVLLETMSLEEQEIYGVPSMGIADGSWLLDDYRLEDQVTVESPDRKRVLLGANLANRVGVKPGEDVMIFEDPYLVSGIFNSQSTWENGSMIFPLSQLQQLADRDGQVTYINVVLDKSFAATKAAQTVEQIGALDSKLNALTTTDFVETDTRMQLATAMAWMTSMIALVLGAFGTLNTMMTSVLERTREIGILRAMGWPRKRVVKMILMESILLAIIASVIGSLMAIAMTSLLARSAATQGILTPAIDGPVLMQGAIIGLVIGVLGALIPAWRASKLLPTEAFRES</sequence>
<evidence type="ECO:0000256" key="6">
    <source>
        <dbReference type="SAM" id="Phobius"/>
    </source>
</evidence>
<dbReference type="PANTHER" id="PTHR43738">
    <property type="entry name" value="ABC TRANSPORTER, MEMBRANE PROTEIN"/>
    <property type="match status" value="1"/>
</dbReference>
<evidence type="ECO:0000256" key="3">
    <source>
        <dbReference type="ARBA" id="ARBA00022692"/>
    </source>
</evidence>
<dbReference type="RefSeq" id="WP_145420361.1">
    <property type="nucleotide sequence ID" value="NZ_CP036526.1"/>
</dbReference>
<evidence type="ECO:0000313" key="9">
    <source>
        <dbReference type="EMBL" id="QDT12463.1"/>
    </source>
</evidence>
<dbReference type="Proteomes" id="UP000319817">
    <property type="component" value="Chromosome"/>
</dbReference>
<evidence type="ECO:0000256" key="5">
    <source>
        <dbReference type="ARBA" id="ARBA00023136"/>
    </source>
</evidence>
<gene>
    <name evidence="9" type="primary">macB_6</name>
    <name evidence="9" type="ORF">K239x_44730</name>
</gene>
<dbReference type="OrthoDB" id="9775474at2"/>
<comment type="subcellular location">
    <subcellularLocation>
        <location evidence="1">Cell membrane</location>
        <topology evidence="1">Multi-pass membrane protein</topology>
    </subcellularLocation>
</comment>
<dbReference type="EC" id="3.6.3.-" evidence="9"/>
<feature type="domain" description="MacB-like periplasmic core" evidence="8">
    <location>
        <begin position="18"/>
        <end position="219"/>
    </location>
</feature>
<dbReference type="InterPro" id="IPR025857">
    <property type="entry name" value="MacB_PCD"/>
</dbReference>
<feature type="transmembrane region" description="Helical" evidence="6">
    <location>
        <begin position="248"/>
        <end position="274"/>
    </location>
</feature>
<dbReference type="Pfam" id="PF12704">
    <property type="entry name" value="MacB_PCD"/>
    <property type="match status" value="1"/>
</dbReference>
<dbReference type="Pfam" id="PF02687">
    <property type="entry name" value="FtsX"/>
    <property type="match status" value="1"/>
</dbReference>
<evidence type="ECO:0000259" key="7">
    <source>
        <dbReference type="Pfam" id="PF02687"/>
    </source>
</evidence>
<organism evidence="9 10">
    <name type="scientific">Stieleria marina</name>
    <dbReference type="NCBI Taxonomy" id="1930275"/>
    <lineage>
        <taxon>Bacteria</taxon>
        <taxon>Pseudomonadati</taxon>
        <taxon>Planctomycetota</taxon>
        <taxon>Planctomycetia</taxon>
        <taxon>Pirellulales</taxon>
        <taxon>Pirellulaceae</taxon>
        <taxon>Stieleria</taxon>
    </lineage>
</organism>
<keyword evidence="4 6" id="KW-1133">Transmembrane helix</keyword>
<dbReference type="GO" id="GO:0016787">
    <property type="term" value="F:hydrolase activity"/>
    <property type="evidence" value="ECO:0007669"/>
    <property type="project" value="UniProtKB-KW"/>
</dbReference>